<proteinExistence type="inferred from homology"/>
<comment type="similarity">
    <text evidence="4">Belongs to the neutral sphingomyelinase family.</text>
</comment>
<evidence type="ECO:0000256" key="10">
    <source>
        <dbReference type="ARBA" id="ARBA00022919"/>
    </source>
</evidence>
<dbReference type="PANTHER" id="PTHR16320:SF24">
    <property type="entry name" value="PHOSPHODIESTERASE, PUTATIVE-RELATED"/>
    <property type="match status" value="1"/>
</dbReference>
<dbReference type="InterPro" id="IPR036691">
    <property type="entry name" value="Endo/exonu/phosph_ase_sf"/>
</dbReference>
<accession>A0A7E4USR3</accession>
<comment type="subcellular location">
    <subcellularLocation>
        <location evidence="1">Membrane</location>
        <topology evidence="1">Multi-pass membrane protein</topology>
    </subcellularLocation>
</comment>
<evidence type="ECO:0000256" key="2">
    <source>
        <dbReference type="ARBA" id="ARBA00004760"/>
    </source>
</evidence>
<dbReference type="GO" id="GO:0016020">
    <property type="term" value="C:membrane"/>
    <property type="evidence" value="ECO:0007669"/>
    <property type="project" value="UniProtKB-SubCell"/>
</dbReference>
<dbReference type="Proteomes" id="UP000492821">
    <property type="component" value="Unassembled WGS sequence"/>
</dbReference>
<dbReference type="GO" id="GO:0046872">
    <property type="term" value="F:metal ion binding"/>
    <property type="evidence" value="ECO:0007669"/>
    <property type="project" value="UniProtKB-KW"/>
</dbReference>
<evidence type="ECO:0000256" key="7">
    <source>
        <dbReference type="ARBA" id="ARBA00022723"/>
    </source>
</evidence>
<reference evidence="17" key="1">
    <citation type="journal article" date="2013" name="Genetics">
        <title>The draft genome and transcriptome of Panagrellus redivivus are shaped by the harsh demands of a free-living lifestyle.</title>
        <authorList>
            <person name="Srinivasan J."/>
            <person name="Dillman A.R."/>
            <person name="Macchietto M.G."/>
            <person name="Heikkinen L."/>
            <person name="Lakso M."/>
            <person name="Fracchia K.M."/>
            <person name="Antoshechkin I."/>
            <person name="Mortazavi A."/>
            <person name="Wong G."/>
            <person name="Sternberg P.W."/>
        </authorList>
    </citation>
    <scope>NUCLEOTIDE SEQUENCE [LARGE SCALE GENOMIC DNA]</scope>
    <source>
        <strain evidence="17">MT8872</strain>
    </source>
</reference>
<evidence type="ECO:0000313" key="18">
    <source>
        <dbReference type="WBParaSite" id="Pan_g12404.t1"/>
    </source>
</evidence>
<keyword evidence="7" id="KW-0479">Metal-binding</keyword>
<evidence type="ECO:0000256" key="5">
    <source>
        <dbReference type="ARBA" id="ARBA00012369"/>
    </source>
</evidence>
<dbReference type="GO" id="GO:0004767">
    <property type="term" value="F:sphingomyelin phosphodiesterase activity"/>
    <property type="evidence" value="ECO:0007669"/>
    <property type="project" value="UniProtKB-EC"/>
</dbReference>
<evidence type="ECO:0000256" key="3">
    <source>
        <dbReference type="ARBA" id="ARBA00004991"/>
    </source>
</evidence>
<dbReference type="InterPro" id="IPR038772">
    <property type="entry name" value="Sph/SMPD2-like"/>
</dbReference>
<keyword evidence="17" id="KW-1185">Reference proteome</keyword>
<keyword evidence="13 15" id="KW-0472">Membrane</keyword>
<feature type="region of interest" description="Disordered" evidence="14">
    <location>
        <begin position="1"/>
        <end position="43"/>
    </location>
</feature>
<dbReference type="AlphaFoldDB" id="A0A7E4USR3"/>
<dbReference type="SUPFAM" id="SSF56219">
    <property type="entry name" value="DNase I-like"/>
    <property type="match status" value="1"/>
</dbReference>
<comment type="pathway">
    <text evidence="2">Lipid metabolism; sphingolipid metabolism.</text>
</comment>
<dbReference type="Pfam" id="PF03372">
    <property type="entry name" value="Exo_endo_phos"/>
    <property type="match status" value="1"/>
</dbReference>
<feature type="transmembrane region" description="Helical" evidence="15">
    <location>
        <begin position="416"/>
        <end position="440"/>
    </location>
</feature>
<keyword evidence="12" id="KW-0443">Lipid metabolism</keyword>
<comment type="pathway">
    <text evidence="3">Sphingolipid metabolism.</text>
</comment>
<evidence type="ECO:0000259" key="16">
    <source>
        <dbReference type="Pfam" id="PF03372"/>
    </source>
</evidence>
<organism evidence="17 18">
    <name type="scientific">Panagrellus redivivus</name>
    <name type="common">Microworm</name>
    <dbReference type="NCBI Taxonomy" id="6233"/>
    <lineage>
        <taxon>Eukaryota</taxon>
        <taxon>Metazoa</taxon>
        <taxon>Ecdysozoa</taxon>
        <taxon>Nematoda</taxon>
        <taxon>Chromadorea</taxon>
        <taxon>Rhabditida</taxon>
        <taxon>Tylenchina</taxon>
        <taxon>Panagrolaimomorpha</taxon>
        <taxon>Panagrolaimoidea</taxon>
        <taxon>Panagrolaimidae</taxon>
        <taxon>Panagrellus</taxon>
    </lineage>
</organism>
<evidence type="ECO:0000256" key="11">
    <source>
        <dbReference type="ARBA" id="ARBA00022989"/>
    </source>
</evidence>
<evidence type="ECO:0000256" key="6">
    <source>
        <dbReference type="ARBA" id="ARBA00022692"/>
    </source>
</evidence>
<keyword evidence="6 15" id="KW-0812">Transmembrane</keyword>
<keyword evidence="9" id="KW-0460">Magnesium</keyword>
<feature type="compositionally biased region" description="Low complexity" evidence="14">
    <location>
        <begin position="22"/>
        <end position="40"/>
    </location>
</feature>
<evidence type="ECO:0000256" key="8">
    <source>
        <dbReference type="ARBA" id="ARBA00022801"/>
    </source>
</evidence>
<evidence type="ECO:0000256" key="4">
    <source>
        <dbReference type="ARBA" id="ARBA00006335"/>
    </source>
</evidence>
<keyword evidence="11 15" id="KW-1133">Transmembrane helix</keyword>
<feature type="domain" description="Endonuclease/exonuclease/phosphatase" evidence="16">
    <location>
        <begin position="67"/>
        <end position="333"/>
    </location>
</feature>
<feature type="transmembrane region" description="Helical" evidence="15">
    <location>
        <begin position="385"/>
        <end position="404"/>
    </location>
</feature>
<dbReference type="InterPro" id="IPR005135">
    <property type="entry name" value="Endo/exonuclease/phosphatase"/>
</dbReference>
<evidence type="ECO:0000256" key="9">
    <source>
        <dbReference type="ARBA" id="ARBA00022842"/>
    </source>
</evidence>
<dbReference type="Gene3D" id="3.60.10.10">
    <property type="entry name" value="Endonuclease/exonuclease/phosphatase"/>
    <property type="match status" value="1"/>
</dbReference>
<dbReference type="EC" id="3.1.4.12" evidence="5"/>
<evidence type="ECO:0000256" key="14">
    <source>
        <dbReference type="SAM" id="MobiDB-lite"/>
    </source>
</evidence>
<evidence type="ECO:0000256" key="15">
    <source>
        <dbReference type="SAM" id="Phobius"/>
    </source>
</evidence>
<name>A0A7E4USR3_PANRE</name>
<reference evidence="18" key="2">
    <citation type="submission" date="2020-10" db="UniProtKB">
        <authorList>
            <consortium name="WormBaseParasite"/>
        </authorList>
    </citation>
    <scope>IDENTIFICATION</scope>
</reference>
<keyword evidence="10" id="KW-0746">Sphingolipid metabolism</keyword>
<dbReference type="PANTHER" id="PTHR16320">
    <property type="entry name" value="SPHINGOMYELINASE FAMILY MEMBER"/>
    <property type="match status" value="1"/>
</dbReference>
<evidence type="ECO:0000256" key="12">
    <source>
        <dbReference type="ARBA" id="ARBA00023098"/>
    </source>
</evidence>
<sequence>MLETGPVPPTATNGIRVRNREGSSSASTAVAATRSGSVSSISSPMLSESAERISRESGDGPLNINIATLNCWALPQPWPIGSSDRRLRLDALVEVLRQSDYDIVCLQELWSEDDFLDIADRTSHLFRHKHYFHSGYTGSGTCILSRWKIQSTLIHRYSLNGFPHHIHRGDWFGGKVVGLAEIDADGYKLCVYTTHLHAEYNRDNDLYLPHRLAQAFELAQFVRHTSRDADLIILTGDFNIEPEDLGYHVIRNLANLRDAWLDRKVTSSNERDTGMTCDRPDNCYTGKAVLKTNPQGKRLDYIMYQSIRKPFSIVSCKNCFDIIPGTMINYSDHLGVEAQFRLDVAAGGDKADWAEPPVDIDYRFLERAQDILSEGEKRIIWDRRFFGAICFLVMMLIFGISQIASADSIPFGNALIIIGQIVLTLLLGFSFWHGMVFLTIERRAITETKWNIDAMLGT</sequence>
<dbReference type="GO" id="GO:0006665">
    <property type="term" value="P:sphingolipid metabolic process"/>
    <property type="evidence" value="ECO:0007669"/>
    <property type="project" value="UniProtKB-KW"/>
</dbReference>
<keyword evidence="8" id="KW-0378">Hydrolase</keyword>
<dbReference type="WBParaSite" id="Pan_g12404.t1">
    <property type="protein sequence ID" value="Pan_g12404.t1"/>
    <property type="gene ID" value="Pan_g12404"/>
</dbReference>
<evidence type="ECO:0000256" key="1">
    <source>
        <dbReference type="ARBA" id="ARBA00004141"/>
    </source>
</evidence>
<protein>
    <recommendedName>
        <fullName evidence="5">sphingomyelin phosphodiesterase</fullName>
        <ecNumber evidence="5">3.1.4.12</ecNumber>
    </recommendedName>
</protein>
<evidence type="ECO:0000256" key="13">
    <source>
        <dbReference type="ARBA" id="ARBA00023136"/>
    </source>
</evidence>
<evidence type="ECO:0000313" key="17">
    <source>
        <dbReference type="Proteomes" id="UP000492821"/>
    </source>
</evidence>